<keyword evidence="2" id="KW-1185">Reference proteome</keyword>
<dbReference type="SUPFAM" id="SSF56784">
    <property type="entry name" value="HAD-like"/>
    <property type="match status" value="1"/>
</dbReference>
<reference evidence="1 2" key="1">
    <citation type="submission" date="2020-11" db="EMBL/GenBank/DDBJ databases">
        <title>Pedobacter endophytica, an endophytic bacteria isolated form Carex pumila.</title>
        <authorList>
            <person name="Peng Y."/>
            <person name="Jiang L."/>
            <person name="Lee J."/>
        </authorList>
    </citation>
    <scope>NUCLEOTIDE SEQUENCE [LARGE SCALE GENOMIC DNA]</scope>
    <source>
        <strain evidence="1 2">JBR3-12</strain>
    </source>
</reference>
<gene>
    <name evidence="1" type="ORF">IZT61_03365</name>
</gene>
<sequence>MLLLLDIDGVMVPANSWRRPEILEDGFVEFSPKAIEALNKILKEHVFEIVLTTSHKFKYTLADWREIFNKRGVNVNTVKRLNDNTNNLNKKNEIINWFNTKADLDNFIILDDDKSLNDLPALIKSRLVQTSASVGLTQDIADEVIALANPNLV</sequence>
<name>A0A7S9L0R4_9SPHI</name>
<protein>
    <recommendedName>
        <fullName evidence="3">FCP1 homology domain-containing protein</fullName>
    </recommendedName>
</protein>
<evidence type="ECO:0008006" key="3">
    <source>
        <dbReference type="Google" id="ProtNLM"/>
    </source>
</evidence>
<evidence type="ECO:0000313" key="1">
    <source>
        <dbReference type="EMBL" id="QPH40332.1"/>
    </source>
</evidence>
<dbReference type="Pfam" id="PF18143">
    <property type="entry name" value="HAD_SAK_2"/>
    <property type="match status" value="1"/>
</dbReference>
<dbReference type="InterPro" id="IPR036412">
    <property type="entry name" value="HAD-like_sf"/>
</dbReference>
<evidence type="ECO:0000313" key="2">
    <source>
        <dbReference type="Proteomes" id="UP000594759"/>
    </source>
</evidence>
<dbReference type="EMBL" id="CP064939">
    <property type="protein sequence ID" value="QPH40332.1"/>
    <property type="molecule type" value="Genomic_DNA"/>
</dbReference>
<organism evidence="1 2">
    <name type="scientific">Pedobacter endophyticus</name>
    <dbReference type="NCBI Taxonomy" id="2789740"/>
    <lineage>
        <taxon>Bacteria</taxon>
        <taxon>Pseudomonadati</taxon>
        <taxon>Bacteroidota</taxon>
        <taxon>Sphingobacteriia</taxon>
        <taxon>Sphingobacteriales</taxon>
        <taxon>Sphingobacteriaceae</taxon>
        <taxon>Pedobacter</taxon>
    </lineage>
</organism>
<proteinExistence type="predicted"/>
<dbReference type="RefSeq" id="WP_196099786.1">
    <property type="nucleotide sequence ID" value="NZ_CP064939.1"/>
</dbReference>
<dbReference type="Proteomes" id="UP000594759">
    <property type="component" value="Chromosome"/>
</dbReference>
<dbReference type="KEGG" id="pex:IZT61_03365"/>
<dbReference type="AlphaFoldDB" id="A0A7S9L0R4"/>
<accession>A0A7S9L0R4</accession>